<sequence>MHARSLAPMDRRRFLGLSAGALGAAAVSGCALSVANGAGRDPVTVMASDGDFPPEMVQQAAEELDIRIDLVKYDPTRLTAMLASGQPPDLVRGLGALDTPYLVARDVAEDLDPYFAGSSILKADDLDPVNDLWRFDGQRQGAGPRYGMAKDFSQDSMFWYNRALFEQAGVDDYPPDDEPLTYEEWLDLGKRVVQQDGGRTTVYGMSCNGLSPVGNLMAITAAAGGSLFSEDLGRVDFSTPEARQALSWYLEYVQARVGPSLIDPDPNVWDGPTYQANRMAMSGNGYWFGGMVGGSSPEIATASRLAPAPVFAGKPRVSTCQAGTGFWMPRKAPHKDTAWRLFEWYMGEGPAQGRASGGWGIPTLKSLRSLMPGEQPFQEQSLRVQNAELEYFSVLSFTPYVRSTALDAVFNQVMPAAMRGDMSLDAAIGRLNDDMNHQMDLGKELVP</sequence>
<dbReference type="SUPFAM" id="SSF53850">
    <property type="entry name" value="Periplasmic binding protein-like II"/>
    <property type="match status" value="1"/>
</dbReference>
<evidence type="ECO:0000256" key="4">
    <source>
        <dbReference type="ARBA" id="ARBA00022729"/>
    </source>
</evidence>
<gene>
    <name evidence="5" type="ORF">RM590_30165</name>
</gene>
<comment type="subcellular location">
    <subcellularLocation>
        <location evidence="1">Cell envelope</location>
    </subcellularLocation>
</comment>
<reference evidence="6" key="1">
    <citation type="submission" date="2023-07" db="EMBL/GenBank/DDBJ databases">
        <title>30 novel species of actinomycetes from the DSMZ collection.</title>
        <authorList>
            <person name="Nouioui I."/>
        </authorList>
    </citation>
    <scope>NUCLEOTIDE SEQUENCE [LARGE SCALE GENOMIC DNA]</scope>
    <source>
        <strain evidence="6">DSM 44938</strain>
    </source>
</reference>
<comment type="caution">
    <text evidence="5">The sequence shown here is derived from an EMBL/GenBank/DDBJ whole genome shotgun (WGS) entry which is preliminary data.</text>
</comment>
<dbReference type="PROSITE" id="PS51257">
    <property type="entry name" value="PROKAR_LIPOPROTEIN"/>
    <property type="match status" value="1"/>
</dbReference>
<dbReference type="InterPro" id="IPR050490">
    <property type="entry name" value="Bact_solute-bd_prot1"/>
</dbReference>
<protein>
    <submittedName>
        <fullName evidence="5">Extracellular solute-binding protein</fullName>
    </submittedName>
</protein>
<keyword evidence="6" id="KW-1185">Reference proteome</keyword>
<dbReference type="RefSeq" id="WP_311707941.1">
    <property type="nucleotide sequence ID" value="NZ_JAVREL010000024.1"/>
</dbReference>
<evidence type="ECO:0000313" key="5">
    <source>
        <dbReference type="EMBL" id="MDT0346816.1"/>
    </source>
</evidence>
<evidence type="ECO:0000256" key="1">
    <source>
        <dbReference type="ARBA" id="ARBA00004196"/>
    </source>
</evidence>
<dbReference type="PANTHER" id="PTHR43649">
    <property type="entry name" value="ARABINOSE-BINDING PROTEIN-RELATED"/>
    <property type="match status" value="1"/>
</dbReference>
<dbReference type="InterPro" id="IPR006059">
    <property type="entry name" value="SBP"/>
</dbReference>
<dbReference type="EMBL" id="JAVREL010000024">
    <property type="protein sequence ID" value="MDT0346816.1"/>
    <property type="molecule type" value="Genomic_DNA"/>
</dbReference>
<evidence type="ECO:0000256" key="2">
    <source>
        <dbReference type="ARBA" id="ARBA00008520"/>
    </source>
</evidence>
<dbReference type="PROSITE" id="PS51318">
    <property type="entry name" value="TAT"/>
    <property type="match status" value="1"/>
</dbReference>
<name>A0ABU2MZ81_9ACTN</name>
<organism evidence="5 6">
    <name type="scientific">Streptomyces litchfieldiae</name>
    <dbReference type="NCBI Taxonomy" id="3075543"/>
    <lineage>
        <taxon>Bacteria</taxon>
        <taxon>Bacillati</taxon>
        <taxon>Actinomycetota</taxon>
        <taxon>Actinomycetes</taxon>
        <taxon>Kitasatosporales</taxon>
        <taxon>Streptomycetaceae</taxon>
        <taxon>Streptomyces</taxon>
    </lineage>
</organism>
<comment type="similarity">
    <text evidence="2">Belongs to the bacterial solute-binding protein 1 family.</text>
</comment>
<dbReference type="Gene3D" id="3.40.190.10">
    <property type="entry name" value="Periplasmic binding protein-like II"/>
    <property type="match status" value="1"/>
</dbReference>
<dbReference type="PANTHER" id="PTHR43649:SF31">
    <property type="entry name" value="SN-GLYCEROL-3-PHOSPHATE-BINDING PERIPLASMIC PROTEIN UGPB"/>
    <property type="match status" value="1"/>
</dbReference>
<dbReference type="Pfam" id="PF01547">
    <property type="entry name" value="SBP_bac_1"/>
    <property type="match status" value="1"/>
</dbReference>
<dbReference type="Proteomes" id="UP001183246">
    <property type="component" value="Unassembled WGS sequence"/>
</dbReference>
<dbReference type="InterPro" id="IPR006311">
    <property type="entry name" value="TAT_signal"/>
</dbReference>
<keyword evidence="3" id="KW-0813">Transport</keyword>
<evidence type="ECO:0000256" key="3">
    <source>
        <dbReference type="ARBA" id="ARBA00022448"/>
    </source>
</evidence>
<accession>A0ABU2MZ81</accession>
<evidence type="ECO:0000313" key="6">
    <source>
        <dbReference type="Proteomes" id="UP001183246"/>
    </source>
</evidence>
<keyword evidence="4" id="KW-0732">Signal</keyword>
<proteinExistence type="inferred from homology"/>